<name>A0A8H6CGA2_9LECA</name>
<dbReference type="PROSITE" id="PS50102">
    <property type="entry name" value="RRM"/>
    <property type="match status" value="1"/>
</dbReference>
<dbReference type="GO" id="GO:0019843">
    <property type="term" value="F:rRNA binding"/>
    <property type="evidence" value="ECO:0007669"/>
    <property type="project" value="TreeGrafter"/>
</dbReference>
<dbReference type="SMART" id="SM00360">
    <property type="entry name" value="RRM"/>
    <property type="match status" value="1"/>
</dbReference>
<reference evidence="5 6" key="1">
    <citation type="journal article" date="2020" name="Genomics">
        <title>Complete, high-quality genomes from long-read metagenomic sequencing of two wolf lichen thalli reveals enigmatic genome architecture.</title>
        <authorList>
            <person name="McKenzie S.K."/>
            <person name="Walston R.F."/>
            <person name="Allen J.L."/>
        </authorList>
    </citation>
    <scope>NUCLEOTIDE SEQUENCE [LARGE SCALE GENOMIC DNA]</scope>
    <source>
        <strain evidence="5">WasteWater1</strain>
    </source>
</reference>
<dbReference type="InterPro" id="IPR012677">
    <property type="entry name" value="Nucleotide-bd_a/b_plait_sf"/>
</dbReference>
<dbReference type="Proteomes" id="UP000593566">
    <property type="component" value="Unassembled WGS sequence"/>
</dbReference>
<dbReference type="AlphaFoldDB" id="A0A8H6CGA2"/>
<dbReference type="GO" id="GO:0005730">
    <property type="term" value="C:nucleolus"/>
    <property type="evidence" value="ECO:0007669"/>
    <property type="project" value="TreeGrafter"/>
</dbReference>
<feature type="region of interest" description="Disordered" evidence="3">
    <location>
        <begin position="1"/>
        <end position="62"/>
    </location>
</feature>
<evidence type="ECO:0000313" key="5">
    <source>
        <dbReference type="EMBL" id="KAF6222927.1"/>
    </source>
</evidence>
<keyword evidence="6" id="KW-1185">Reference proteome</keyword>
<proteinExistence type="predicted"/>
<dbReference type="RefSeq" id="XP_037152273.1">
    <property type="nucleotide sequence ID" value="XM_037291911.1"/>
</dbReference>
<sequence length="243" mass="27215">MGSDLKRKEARKRKFEGQHSESLLDAGVKSGLEGTLAGGPLHKKSNQAPPPPSSSERIPTAEKIAARKVAVVDESTDQGKEEESAIQKAQRFIVFIGNLPYTATDESVSKHFAKINPKSIRHRKEKDTEKSKGFAFLEFEGYDRMKTCLKLYHQSDFEDGESPARKLNVELTAGGGGGKSKDRKSKLRAKNERLNEQRKRRNQEEEKRRKIPQKDSQPTHALGNNGDIHPSRRSRVATDSLNL</sequence>
<accession>A0A8H6CGA2</accession>
<feature type="domain" description="RRM" evidence="4">
    <location>
        <begin position="92"/>
        <end position="174"/>
    </location>
</feature>
<gene>
    <name evidence="5" type="ORF">HO133_000978</name>
</gene>
<evidence type="ECO:0000313" key="6">
    <source>
        <dbReference type="Proteomes" id="UP000593566"/>
    </source>
</evidence>
<evidence type="ECO:0000256" key="2">
    <source>
        <dbReference type="PROSITE-ProRule" id="PRU00176"/>
    </source>
</evidence>
<feature type="compositionally biased region" description="Basic and acidic residues" evidence="3">
    <location>
        <begin position="189"/>
        <end position="208"/>
    </location>
</feature>
<protein>
    <recommendedName>
        <fullName evidence="4">RRM domain-containing protein</fullName>
    </recommendedName>
</protein>
<evidence type="ECO:0000256" key="1">
    <source>
        <dbReference type="ARBA" id="ARBA00022884"/>
    </source>
</evidence>
<dbReference type="Gene3D" id="3.30.70.330">
    <property type="match status" value="1"/>
</dbReference>
<organism evidence="5 6">
    <name type="scientific">Letharia lupina</name>
    <dbReference type="NCBI Taxonomy" id="560253"/>
    <lineage>
        <taxon>Eukaryota</taxon>
        <taxon>Fungi</taxon>
        <taxon>Dikarya</taxon>
        <taxon>Ascomycota</taxon>
        <taxon>Pezizomycotina</taxon>
        <taxon>Lecanoromycetes</taxon>
        <taxon>OSLEUM clade</taxon>
        <taxon>Lecanoromycetidae</taxon>
        <taxon>Lecanorales</taxon>
        <taxon>Lecanorineae</taxon>
        <taxon>Parmeliaceae</taxon>
        <taxon>Letharia</taxon>
    </lineage>
</organism>
<dbReference type="InterPro" id="IPR034228">
    <property type="entry name" value="Nop6_RRM"/>
</dbReference>
<dbReference type="InterPro" id="IPR000504">
    <property type="entry name" value="RRM_dom"/>
</dbReference>
<dbReference type="Pfam" id="PF00076">
    <property type="entry name" value="RRM_1"/>
    <property type="match status" value="1"/>
</dbReference>
<feature type="region of interest" description="Disordered" evidence="3">
    <location>
        <begin position="157"/>
        <end position="243"/>
    </location>
</feature>
<dbReference type="InterPro" id="IPR035979">
    <property type="entry name" value="RBD_domain_sf"/>
</dbReference>
<keyword evidence="1 2" id="KW-0694">RNA-binding</keyword>
<dbReference type="EMBL" id="JACCJB010000011">
    <property type="protein sequence ID" value="KAF6222927.1"/>
    <property type="molecule type" value="Genomic_DNA"/>
</dbReference>
<dbReference type="PANTHER" id="PTHR23236">
    <property type="entry name" value="EUKARYOTIC TRANSLATION INITIATION FACTOR 4B/4H"/>
    <property type="match status" value="1"/>
</dbReference>
<dbReference type="PANTHER" id="PTHR23236:SF51">
    <property type="entry name" value="NUCLEOLAR PROTEIN 6"/>
    <property type="match status" value="1"/>
</dbReference>
<evidence type="ECO:0000259" key="4">
    <source>
        <dbReference type="PROSITE" id="PS50102"/>
    </source>
</evidence>
<dbReference type="GO" id="GO:0042274">
    <property type="term" value="P:ribosomal small subunit biogenesis"/>
    <property type="evidence" value="ECO:0007669"/>
    <property type="project" value="TreeGrafter"/>
</dbReference>
<dbReference type="SUPFAM" id="SSF54928">
    <property type="entry name" value="RNA-binding domain, RBD"/>
    <property type="match status" value="1"/>
</dbReference>
<comment type="caution">
    <text evidence="5">The sequence shown here is derived from an EMBL/GenBank/DDBJ whole genome shotgun (WGS) entry which is preliminary data.</text>
</comment>
<dbReference type="CDD" id="cd12400">
    <property type="entry name" value="RRM_Nop6"/>
    <property type="match status" value="1"/>
</dbReference>
<evidence type="ECO:0000256" key="3">
    <source>
        <dbReference type="SAM" id="MobiDB-lite"/>
    </source>
</evidence>
<dbReference type="FunFam" id="3.30.70.330:FF:000376">
    <property type="entry name" value="Putative RNA binding protein"/>
    <property type="match status" value="1"/>
</dbReference>
<dbReference type="GeneID" id="59329396"/>